<evidence type="ECO:0000313" key="1">
    <source>
        <dbReference type="EMBL" id="BCL63194.1"/>
    </source>
</evidence>
<gene>
    <name evidence="1" type="ORF">DGMP_38870</name>
</gene>
<evidence type="ECO:0000313" key="2">
    <source>
        <dbReference type="Proteomes" id="UP000826725"/>
    </source>
</evidence>
<reference evidence="1" key="1">
    <citation type="submission" date="2020-09" db="EMBL/GenBank/DDBJ databases">
        <title>Desulfogranum mesoprofundum gen. nov., sp. nov., a novel mesophilic, sulfate-reducing chemolithoautotroph isolated from a deep-sea hydrothermal vent chimney in the Suiyo Seamount.</title>
        <authorList>
            <person name="Hashimoto Y."/>
            <person name="Nakagawa S."/>
        </authorList>
    </citation>
    <scope>NUCLEOTIDE SEQUENCE</scope>
    <source>
        <strain evidence="1">KT2</strain>
    </source>
</reference>
<proteinExistence type="predicted"/>
<keyword evidence="2" id="KW-1185">Reference proteome</keyword>
<dbReference type="RefSeq" id="WP_228855469.1">
    <property type="nucleotide sequence ID" value="NZ_AP024086.1"/>
</dbReference>
<dbReference type="EMBL" id="AP024086">
    <property type="protein sequence ID" value="BCL63194.1"/>
    <property type="molecule type" value="Genomic_DNA"/>
</dbReference>
<dbReference type="AlphaFoldDB" id="A0A8D5FRU7"/>
<sequence>MTDPCNRHNLNDLWPVQASLVKETAEGPEPTLERLHTAFIEEFGHGPGIDLIDYFIGLTEIDRSELKKYMDFTGAPQPTGSTQDIGPAESVVYSSSSTVLQFLRDFEKKYAVPPSEHLTELYLKEAKHPGSSSAVCKKTDKRNQQDFARKIADTPHPTVLTFRKQFIEEFGFPPPDNITKIFLERMQDKNQEDEVYFARTGANGSISTVLEFRKAFAKTYGQAPPEDLIKIFITNRLSVDKSA</sequence>
<protein>
    <submittedName>
        <fullName evidence="1">Uncharacterized protein</fullName>
    </submittedName>
</protein>
<name>A0A8D5FRU7_9BACT</name>
<organism evidence="1 2">
    <name type="scientific">Desulfomarina profundi</name>
    <dbReference type="NCBI Taxonomy" id="2772557"/>
    <lineage>
        <taxon>Bacteria</taxon>
        <taxon>Pseudomonadati</taxon>
        <taxon>Thermodesulfobacteriota</taxon>
        <taxon>Desulfobulbia</taxon>
        <taxon>Desulfobulbales</taxon>
        <taxon>Desulfobulbaceae</taxon>
        <taxon>Desulfomarina</taxon>
    </lineage>
</organism>
<dbReference type="KEGG" id="dbk:DGMP_38870"/>
<accession>A0A8D5FRU7</accession>
<dbReference type="Proteomes" id="UP000826725">
    <property type="component" value="Chromosome"/>
</dbReference>